<dbReference type="Pfam" id="PF16311">
    <property type="entry name" value="TMEM100"/>
    <property type="match status" value="1"/>
</dbReference>
<dbReference type="Proteomes" id="UP001176941">
    <property type="component" value="Chromosome 33"/>
</dbReference>
<evidence type="ECO:0000256" key="2">
    <source>
        <dbReference type="SAM" id="Phobius"/>
    </source>
</evidence>
<accession>A0ABN8ZFE9</accession>
<reference evidence="3" key="1">
    <citation type="submission" date="2023-04" db="EMBL/GenBank/DDBJ databases">
        <authorList>
            <consortium name="ELIXIR-Norway"/>
        </authorList>
    </citation>
    <scope>NUCLEOTIDE SEQUENCE [LARGE SCALE GENOMIC DNA]</scope>
</reference>
<feature type="transmembrane region" description="Helical" evidence="2">
    <location>
        <begin position="100"/>
        <end position="121"/>
    </location>
</feature>
<dbReference type="EMBL" id="OX459969">
    <property type="protein sequence ID" value="CAI9172643.1"/>
    <property type="molecule type" value="Genomic_DNA"/>
</dbReference>
<dbReference type="InterPro" id="IPR032536">
    <property type="entry name" value="TMEM100"/>
</dbReference>
<protein>
    <recommendedName>
        <fullName evidence="5">Transmembrane protein 100</fullName>
    </recommendedName>
</protein>
<keyword evidence="2" id="KW-1133">Transmembrane helix</keyword>
<keyword evidence="4" id="KW-1185">Reference proteome</keyword>
<keyword evidence="2" id="KW-0472">Membrane</keyword>
<sequence>MADPLRVSARPPHSTPPPGGGSEDLLAPAGVTASPANPLRGGGASGAAGSAHIHPECSLRIAGMSAAEPPLAAEALEPPGALRALLLATGGAGGSWPRCVLPFGAVALLAGAAATAITFSLRGPRLDLAQGSALAALGAGLGLLSAAFLCWRARRRRRQRAGRGGRREPGTP</sequence>
<feature type="region of interest" description="Disordered" evidence="1">
    <location>
        <begin position="1"/>
        <end position="47"/>
    </location>
</feature>
<keyword evidence="2" id="KW-0812">Transmembrane</keyword>
<gene>
    <name evidence="3" type="ORF">MRATA1EN1_LOCUS21605</name>
</gene>
<proteinExistence type="predicted"/>
<evidence type="ECO:0000313" key="3">
    <source>
        <dbReference type="EMBL" id="CAI9172643.1"/>
    </source>
</evidence>
<organism evidence="3 4">
    <name type="scientific">Rangifer tarandus platyrhynchus</name>
    <name type="common">Svalbard reindeer</name>
    <dbReference type="NCBI Taxonomy" id="3082113"/>
    <lineage>
        <taxon>Eukaryota</taxon>
        <taxon>Metazoa</taxon>
        <taxon>Chordata</taxon>
        <taxon>Craniata</taxon>
        <taxon>Vertebrata</taxon>
        <taxon>Euteleostomi</taxon>
        <taxon>Mammalia</taxon>
        <taxon>Eutheria</taxon>
        <taxon>Laurasiatheria</taxon>
        <taxon>Artiodactyla</taxon>
        <taxon>Ruminantia</taxon>
        <taxon>Pecora</taxon>
        <taxon>Cervidae</taxon>
        <taxon>Odocoileinae</taxon>
        <taxon>Rangifer</taxon>
    </lineage>
</organism>
<evidence type="ECO:0008006" key="5">
    <source>
        <dbReference type="Google" id="ProtNLM"/>
    </source>
</evidence>
<evidence type="ECO:0000256" key="1">
    <source>
        <dbReference type="SAM" id="MobiDB-lite"/>
    </source>
</evidence>
<evidence type="ECO:0000313" key="4">
    <source>
        <dbReference type="Proteomes" id="UP001176941"/>
    </source>
</evidence>
<name>A0ABN8ZFE9_RANTA</name>
<feature type="transmembrane region" description="Helical" evidence="2">
    <location>
        <begin position="133"/>
        <end position="151"/>
    </location>
</feature>